<gene>
    <name evidence="1" type="ORF">L6164_037694</name>
</gene>
<comment type="caution">
    <text evidence="1">The sequence shown here is derived from an EMBL/GenBank/DDBJ whole genome shotgun (WGS) entry which is preliminary data.</text>
</comment>
<evidence type="ECO:0000313" key="1">
    <source>
        <dbReference type="EMBL" id="KAI4297829.1"/>
    </source>
</evidence>
<proteinExistence type="predicted"/>
<dbReference type="Proteomes" id="UP000828941">
    <property type="component" value="Chromosome 14"/>
</dbReference>
<keyword evidence="2" id="KW-1185">Reference proteome</keyword>
<dbReference type="EMBL" id="CM039439">
    <property type="protein sequence ID" value="KAI4297829.1"/>
    <property type="molecule type" value="Genomic_DNA"/>
</dbReference>
<sequence>MDRHLLLLLLLMVSFPLRCESWGWFSSSNSKEPSFTDNKETFRGSVAEFSMEGLNNSKGMELLENARKQMVSSNSCWQHAYHHLFAGCSEILAVNEKKSRLAWHLSDCFQRDWQEPFPPL</sequence>
<protein>
    <submittedName>
        <fullName evidence="1">Uncharacterized protein</fullName>
    </submittedName>
</protein>
<organism evidence="1 2">
    <name type="scientific">Bauhinia variegata</name>
    <name type="common">Purple orchid tree</name>
    <name type="synonym">Phanera variegata</name>
    <dbReference type="NCBI Taxonomy" id="167791"/>
    <lineage>
        <taxon>Eukaryota</taxon>
        <taxon>Viridiplantae</taxon>
        <taxon>Streptophyta</taxon>
        <taxon>Embryophyta</taxon>
        <taxon>Tracheophyta</taxon>
        <taxon>Spermatophyta</taxon>
        <taxon>Magnoliopsida</taxon>
        <taxon>eudicotyledons</taxon>
        <taxon>Gunneridae</taxon>
        <taxon>Pentapetalae</taxon>
        <taxon>rosids</taxon>
        <taxon>fabids</taxon>
        <taxon>Fabales</taxon>
        <taxon>Fabaceae</taxon>
        <taxon>Cercidoideae</taxon>
        <taxon>Cercideae</taxon>
        <taxon>Bauhiniinae</taxon>
        <taxon>Bauhinia</taxon>
    </lineage>
</organism>
<accession>A0ACB9KL52</accession>
<evidence type="ECO:0000313" key="2">
    <source>
        <dbReference type="Proteomes" id="UP000828941"/>
    </source>
</evidence>
<name>A0ACB9KL52_BAUVA</name>
<reference evidence="1 2" key="1">
    <citation type="journal article" date="2022" name="DNA Res.">
        <title>Chromosomal-level genome assembly of the orchid tree Bauhinia variegata (Leguminosae; Cercidoideae) supports the allotetraploid origin hypothesis of Bauhinia.</title>
        <authorList>
            <person name="Zhong Y."/>
            <person name="Chen Y."/>
            <person name="Zheng D."/>
            <person name="Pang J."/>
            <person name="Liu Y."/>
            <person name="Luo S."/>
            <person name="Meng S."/>
            <person name="Qian L."/>
            <person name="Wei D."/>
            <person name="Dai S."/>
            <person name="Zhou R."/>
        </authorList>
    </citation>
    <scope>NUCLEOTIDE SEQUENCE [LARGE SCALE GENOMIC DNA]</scope>
    <source>
        <strain evidence="1">BV-YZ2020</strain>
    </source>
</reference>